<keyword evidence="2" id="KW-1133">Transmembrane helix</keyword>
<evidence type="ECO:0000259" key="3">
    <source>
        <dbReference type="SMART" id="SM00014"/>
    </source>
</evidence>
<dbReference type="InterPro" id="IPR000326">
    <property type="entry name" value="PAP2/HPO"/>
</dbReference>
<reference evidence="4 5" key="1">
    <citation type="submission" date="2016-02" db="EMBL/GenBank/DDBJ databases">
        <title>Complete genome of Sinomonas atrocyanea KCTC 3377.</title>
        <authorList>
            <person name="Kim K.M."/>
        </authorList>
    </citation>
    <scope>NUCLEOTIDE SEQUENCE [LARGE SCALE GENOMIC DNA]</scope>
    <source>
        <strain evidence="4 5">KCTC 3377</strain>
    </source>
</reference>
<feature type="domain" description="Phosphatidic acid phosphatase type 2/haloperoxidase" evidence="3">
    <location>
        <begin position="113"/>
        <end position="218"/>
    </location>
</feature>
<accession>A0A127A5C9</accession>
<evidence type="ECO:0000313" key="5">
    <source>
        <dbReference type="Proteomes" id="UP000070134"/>
    </source>
</evidence>
<feature type="transmembrane region" description="Helical" evidence="2">
    <location>
        <begin position="150"/>
        <end position="169"/>
    </location>
</feature>
<feature type="transmembrane region" description="Helical" evidence="2">
    <location>
        <begin position="279"/>
        <end position="303"/>
    </location>
</feature>
<dbReference type="EMBL" id="CP014518">
    <property type="protein sequence ID" value="AMM33835.1"/>
    <property type="molecule type" value="Genomic_DNA"/>
</dbReference>
<dbReference type="PATRIC" id="fig|37927.3.peg.3256"/>
<dbReference type="KEGG" id="satk:SA2016_3171"/>
<dbReference type="RefSeq" id="WP_229711021.1">
    <property type="nucleotide sequence ID" value="NZ_BJMO01000092.1"/>
</dbReference>
<dbReference type="SMART" id="SM00014">
    <property type="entry name" value="acidPPc"/>
    <property type="match status" value="1"/>
</dbReference>
<dbReference type="InterPro" id="IPR036938">
    <property type="entry name" value="PAP2/HPO_sf"/>
</dbReference>
<keyword evidence="2" id="KW-0472">Membrane</keyword>
<sequence length="309" mass="32117">MPAPIRAPEMTQAAPPGAPAEDPDLALGRPRLAPLMLASLAAVAALLGTYLFFVRTTTGQYIDESALVEATQLYGAASKASLRFLDYLPLISVGLGAIGLGYAALVRRRWAASLIALAAAGGANLATQVLKNDVLTRPYRGIETFAGNSLPSGHTTLAASAAAAVFLVASPRWRPLVAFAGGTYAVGTGIATLVNQWHRPADVVAAFLVVAAVMSPAAWLLLRRGGSWNTWEGFGSHPASWRLWVALPTLIGLVAAAVAVVALVRIAPGLGSEVSTTNYFWAGCAFIVISGYLVASAASWLLASAVQRR</sequence>
<evidence type="ECO:0000256" key="1">
    <source>
        <dbReference type="SAM" id="MobiDB-lite"/>
    </source>
</evidence>
<dbReference type="Proteomes" id="UP000070134">
    <property type="component" value="Chromosome"/>
</dbReference>
<evidence type="ECO:0000313" key="4">
    <source>
        <dbReference type="EMBL" id="AMM33835.1"/>
    </source>
</evidence>
<evidence type="ECO:0000256" key="2">
    <source>
        <dbReference type="SAM" id="Phobius"/>
    </source>
</evidence>
<keyword evidence="5" id="KW-1185">Reference proteome</keyword>
<feature type="transmembrane region" description="Helical" evidence="2">
    <location>
        <begin position="203"/>
        <end position="222"/>
    </location>
</feature>
<proteinExistence type="predicted"/>
<feature type="transmembrane region" description="Helical" evidence="2">
    <location>
        <begin position="112"/>
        <end position="130"/>
    </location>
</feature>
<feature type="transmembrane region" description="Helical" evidence="2">
    <location>
        <begin position="87"/>
        <end position="105"/>
    </location>
</feature>
<dbReference type="Gene3D" id="1.20.144.10">
    <property type="entry name" value="Phosphatidic acid phosphatase type 2/haloperoxidase"/>
    <property type="match status" value="1"/>
</dbReference>
<gene>
    <name evidence="4" type="ORF">SA2016_3171</name>
</gene>
<feature type="region of interest" description="Disordered" evidence="1">
    <location>
        <begin position="1"/>
        <end position="23"/>
    </location>
</feature>
<feature type="transmembrane region" description="Helical" evidence="2">
    <location>
        <begin position="243"/>
        <end position="267"/>
    </location>
</feature>
<dbReference type="STRING" id="37927.SA2016_3171"/>
<feature type="transmembrane region" description="Helical" evidence="2">
    <location>
        <begin position="176"/>
        <end position="197"/>
    </location>
</feature>
<protein>
    <submittedName>
        <fullName evidence="4">PAP2 superfamily protein</fullName>
    </submittedName>
</protein>
<feature type="transmembrane region" description="Helical" evidence="2">
    <location>
        <begin position="32"/>
        <end position="53"/>
    </location>
</feature>
<keyword evidence="2" id="KW-0812">Transmembrane</keyword>
<name>A0A127A5C9_9MICC</name>
<dbReference type="AlphaFoldDB" id="A0A127A5C9"/>
<dbReference type="SUPFAM" id="SSF48317">
    <property type="entry name" value="Acid phosphatase/Vanadium-dependent haloperoxidase"/>
    <property type="match status" value="1"/>
</dbReference>
<dbReference type="Pfam" id="PF01569">
    <property type="entry name" value="PAP2"/>
    <property type="match status" value="1"/>
</dbReference>
<organism evidence="4 5">
    <name type="scientific">Sinomonas atrocyanea</name>
    <dbReference type="NCBI Taxonomy" id="37927"/>
    <lineage>
        <taxon>Bacteria</taxon>
        <taxon>Bacillati</taxon>
        <taxon>Actinomycetota</taxon>
        <taxon>Actinomycetes</taxon>
        <taxon>Micrococcales</taxon>
        <taxon>Micrococcaceae</taxon>
        <taxon>Sinomonas</taxon>
    </lineage>
</organism>